<keyword evidence="10" id="KW-1185">Reference proteome</keyword>
<dbReference type="EMBL" id="QTJU01000008">
    <property type="protein sequence ID" value="RFM26623.1"/>
    <property type="molecule type" value="Genomic_DNA"/>
</dbReference>
<organism evidence="9 10">
    <name type="scientific">Deminuibacter soli</name>
    <dbReference type="NCBI Taxonomy" id="2291815"/>
    <lineage>
        <taxon>Bacteria</taxon>
        <taxon>Pseudomonadati</taxon>
        <taxon>Bacteroidota</taxon>
        <taxon>Chitinophagia</taxon>
        <taxon>Chitinophagales</taxon>
        <taxon>Chitinophagaceae</taxon>
        <taxon>Deminuibacter</taxon>
    </lineage>
</organism>
<feature type="domain" description="RagB/SusD" evidence="7">
    <location>
        <begin position="277"/>
        <end position="529"/>
    </location>
</feature>
<protein>
    <submittedName>
        <fullName evidence="9">RagB/SusD family nutrient uptake outer membrane protein</fullName>
    </submittedName>
</protein>
<feature type="domain" description="SusD-like N-terminal" evidence="8">
    <location>
        <begin position="77"/>
        <end position="229"/>
    </location>
</feature>
<evidence type="ECO:0000259" key="7">
    <source>
        <dbReference type="Pfam" id="PF07980"/>
    </source>
</evidence>
<dbReference type="Pfam" id="PF14322">
    <property type="entry name" value="SusD-like_3"/>
    <property type="match status" value="1"/>
</dbReference>
<dbReference type="PROSITE" id="PS51257">
    <property type="entry name" value="PROKAR_LIPOPROTEIN"/>
    <property type="match status" value="1"/>
</dbReference>
<gene>
    <name evidence="9" type="ORF">DXN05_18800</name>
</gene>
<feature type="signal peptide" evidence="6">
    <location>
        <begin position="1"/>
        <end position="18"/>
    </location>
</feature>
<dbReference type="Proteomes" id="UP000261284">
    <property type="component" value="Unassembled WGS sequence"/>
</dbReference>
<dbReference type="RefSeq" id="WP_116848827.1">
    <property type="nucleotide sequence ID" value="NZ_QTJU01000008.1"/>
</dbReference>
<dbReference type="InterPro" id="IPR033985">
    <property type="entry name" value="SusD-like_N"/>
</dbReference>
<reference evidence="9 10" key="1">
    <citation type="submission" date="2018-08" db="EMBL/GenBank/DDBJ databases">
        <title>Chitinophagaceae sp. K23C18032701, a novel bacterium isolated from forest soil.</title>
        <authorList>
            <person name="Wang C."/>
        </authorList>
    </citation>
    <scope>NUCLEOTIDE SEQUENCE [LARGE SCALE GENOMIC DNA]</scope>
    <source>
        <strain evidence="9 10">K23C18032701</strain>
    </source>
</reference>
<proteinExistence type="inferred from homology"/>
<evidence type="ECO:0000259" key="8">
    <source>
        <dbReference type="Pfam" id="PF14322"/>
    </source>
</evidence>
<comment type="similarity">
    <text evidence="2">Belongs to the SusD family.</text>
</comment>
<evidence type="ECO:0000256" key="1">
    <source>
        <dbReference type="ARBA" id="ARBA00004442"/>
    </source>
</evidence>
<dbReference type="OrthoDB" id="993981at2"/>
<evidence type="ECO:0000313" key="10">
    <source>
        <dbReference type="Proteomes" id="UP000261284"/>
    </source>
</evidence>
<evidence type="ECO:0000256" key="4">
    <source>
        <dbReference type="ARBA" id="ARBA00023136"/>
    </source>
</evidence>
<dbReference type="SUPFAM" id="SSF48452">
    <property type="entry name" value="TPR-like"/>
    <property type="match status" value="1"/>
</dbReference>
<keyword evidence="5" id="KW-0998">Cell outer membrane</keyword>
<keyword evidence="3 6" id="KW-0732">Signal</keyword>
<dbReference type="AlphaFoldDB" id="A0A3E1NF67"/>
<evidence type="ECO:0000256" key="5">
    <source>
        <dbReference type="ARBA" id="ARBA00023237"/>
    </source>
</evidence>
<dbReference type="InterPro" id="IPR012944">
    <property type="entry name" value="SusD_RagB_dom"/>
</dbReference>
<dbReference type="InterPro" id="IPR011990">
    <property type="entry name" value="TPR-like_helical_dom_sf"/>
</dbReference>
<accession>A0A3E1NF67</accession>
<evidence type="ECO:0000256" key="2">
    <source>
        <dbReference type="ARBA" id="ARBA00006275"/>
    </source>
</evidence>
<dbReference type="GO" id="GO:0009279">
    <property type="term" value="C:cell outer membrane"/>
    <property type="evidence" value="ECO:0007669"/>
    <property type="project" value="UniProtKB-SubCell"/>
</dbReference>
<comment type="caution">
    <text evidence="9">The sequence shown here is derived from an EMBL/GenBank/DDBJ whole genome shotgun (WGS) entry which is preliminary data.</text>
</comment>
<evidence type="ECO:0000256" key="6">
    <source>
        <dbReference type="SAM" id="SignalP"/>
    </source>
</evidence>
<keyword evidence="4" id="KW-0472">Membrane</keyword>
<name>A0A3E1NF67_9BACT</name>
<sequence length="529" mass="58223">MKSISYLSGAIGAALALAACNKQVLDKNPLGTQTPDVYYSDSAQAILGINGIYDATSWEEGPNAGSNVEWMFGDILSNDAEKGSTQGDFNQIQLMKEWRANPADNPGRDAYNNMYQAIFRANTAIANLQGATWNSPLKTRLIGESRFLRGYAYFYLLRMFGGVTVVTTPLATDQFGQLQRSSFAATCQQIEQDLKYADSVLPVKSAYAAEDMGRATKGAAESFLARVYMYQLGTDNTNAHTWQQVYDITNTVMQSGQYNLLQNYAQIQELEGENGVESIYELQYSESQNEWGPGKVGTTSNVFQNTRSTWGWGFNNPTQSLVDEFEPNDPRKACTVYGNGDIACGIKQIINKGDDNFTGYMNRKAAIVKPAATKASGQNIRKMRYADILLMHAEAAAHIGREQEARDYVNQVRARARLSTLPKGSLLNDASTYANANTPAGTLPDIDGSVAGTDLLKAIWHERRVELGMEALHFWDMIRTGTYISSLPDDIKAACNKHLLPGNTVNPIPVLPIPLTEVQAWKLAQNPGY</sequence>
<evidence type="ECO:0000256" key="3">
    <source>
        <dbReference type="ARBA" id="ARBA00022729"/>
    </source>
</evidence>
<dbReference type="CDD" id="cd08977">
    <property type="entry name" value="SusD"/>
    <property type="match status" value="1"/>
</dbReference>
<dbReference type="Gene3D" id="1.25.40.390">
    <property type="match status" value="1"/>
</dbReference>
<evidence type="ECO:0000313" key="9">
    <source>
        <dbReference type="EMBL" id="RFM26623.1"/>
    </source>
</evidence>
<feature type="chain" id="PRO_5017573610" evidence="6">
    <location>
        <begin position="19"/>
        <end position="529"/>
    </location>
</feature>
<dbReference type="Pfam" id="PF07980">
    <property type="entry name" value="SusD_RagB"/>
    <property type="match status" value="1"/>
</dbReference>
<comment type="subcellular location">
    <subcellularLocation>
        <location evidence="1">Cell outer membrane</location>
    </subcellularLocation>
</comment>